<protein>
    <recommendedName>
        <fullName evidence="3">Transposase</fullName>
    </recommendedName>
</protein>
<accession>A0ABN9DR43</accession>
<name>A0ABN9DR43_9NEOB</name>
<sequence>MSAPGLRRKKEQRKDWAVYLETSILLALFYSSTQLRISIRNTSFWTPWLGWSLALTRQLRARMGIGYLMHPSLSPRENSWSDRQQRITSMFRTWARSRRLTSHITCQTYQE</sequence>
<evidence type="ECO:0008006" key="3">
    <source>
        <dbReference type="Google" id="ProtNLM"/>
    </source>
</evidence>
<comment type="caution">
    <text evidence="1">The sequence shown here is derived from an EMBL/GenBank/DDBJ whole genome shotgun (WGS) entry which is preliminary data.</text>
</comment>
<dbReference type="EMBL" id="CATNWA010014592">
    <property type="protein sequence ID" value="CAI9573721.1"/>
    <property type="molecule type" value="Genomic_DNA"/>
</dbReference>
<gene>
    <name evidence="1" type="ORF">SPARVUS_LOCUS7809248</name>
</gene>
<evidence type="ECO:0000313" key="2">
    <source>
        <dbReference type="Proteomes" id="UP001162483"/>
    </source>
</evidence>
<evidence type="ECO:0000313" key="1">
    <source>
        <dbReference type="EMBL" id="CAI9573721.1"/>
    </source>
</evidence>
<reference evidence="1" key="1">
    <citation type="submission" date="2023-05" db="EMBL/GenBank/DDBJ databases">
        <authorList>
            <person name="Stuckert A."/>
        </authorList>
    </citation>
    <scope>NUCLEOTIDE SEQUENCE</scope>
</reference>
<organism evidence="1 2">
    <name type="scientific">Staurois parvus</name>
    <dbReference type="NCBI Taxonomy" id="386267"/>
    <lineage>
        <taxon>Eukaryota</taxon>
        <taxon>Metazoa</taxon>
        <taxon>Chordata</taxon>
        <taxon>Craniata</taxon>
        <taxon>Vertebrata</taxon>
        <taxon>Euteleostomi</taxon>
        <taxon>Amphibia</taxon>
        <taxon>Batrachia</taxon>
        <taxon>Anura</taxon>
        <taxon>Neobatrachia</taxon>
        <taxon>Ranoidea</taxon>
        <taxon>Ranidae</taxon>
        <taxon>Staurois</taxon>
    </lineage>
</organism>
<keyword evidence="2" id="KW-1185">Reference proteome</keyword>
<proteinExistence type="predicted"/>
<dbReference type="Proteomes" id="UP001162483">
    <property type="component" value="Unassembled WGS sequence"/>
</dbReference>